<dbReference type="EMBL" id="JACVVK020000015">
    <property type="protein sequence ID" value="KAK7504391.1"/>
    <property type="molecule type" value="Genomic_DNA"/>
</dbReference>
<protein>
    <submittedName>
        <fullName evidence="1">Uncharacterized protein</fullName>
    </submittedName>
</protein>
<evidence type="ECO:0000313" key="2">
    <source>
        <dbReference type="Proteomes" id="UP001519460"/>
    </source>
</evidence>
<gene>
    <name evidence="1" type="ORF">BaRGS_00004257</name>
</gene>
<dbReference type="Proteomes" id="UP001519460">
    <property type="component" value="Unassembled WGS sequence"/>
</dbReference>
<keyword evidence="2" id="KW-1185">Reference proteome</keyword>
<sequence length="1041" mass="114328">MEYCPEIAVLHGAFALADAESKRQCTKDLLQHQKGHTTARSFLLVKDSLREIVSGLETQRSTSAKQRWSRRLLQILFHKAFTEVQSEELDEASLEKLTKENKFKSVLSRADFPTSLKCAQACLEFVSTDHSSLDLHLISVTVNFLVSCCVAEILHGCRTDGPSESAASAAHNTSSFLSSHPKPAAVWEHKRFDEEGVTELVNTLIQLLEMVQQRSSLTQHSEDSIKNGGASEEEEMGVKRSLEHLFTCTSLLAVMSFSSSPVSKLAATLSKYFVEEDEEEDEGDTLQADSYQHRLSNQVVNGESSASATSQQTDLQQNLLQSLRRPDCQTACKVCISNIFTSRSSQSHHEEETTAQKTESQSSLGDSMGLELQLLVSACPVKTVLVLREFCQLLCSSEAGEGAFTGGMQGKMSSLLGEVEMREEEEERKRQNPGCLDFGLAKRDLHGWWYSGFLDLLRGKPQVLHRESDVKNLLSVLADAVKNVSQPEADKRIAHLAELTMSLFARLPLLMQEKVILDHYMNVEVPWLPLVENFDQALTVTFNKLSASSTAKDLNAVLQLAFHDPVTFMDHAVRVAVANAGQVSLVVKVLRLMPAVCRCTHPQNHPDSSLLSHSIHAALHGHPLDSREQKNIITLVSSLVQTHGQENGTALLLSPAEFLTASVLPNITLPTPSTISPPVSIDFALRLLIGVLGATLKAGLTDWLNEVHPAALAVCCAELVDECVELVTDTGDVDLRARIRSLVLTVLELLQRHLHAAKISLEDSSLRWVQDRCATLDWTVLAYLADILKPVSEGEANQLLSCLAVECVRQASSDPLSLLRLAAVSDAAEREVLQLVHSSAEAVTDEAAILKSLCELLPHLLVSEVKRVVRALSALISAGHLDVSFRCVFADSITITAFKEAHSEVCVSQLLMDAAVLMSQNQQLCVSQSSCHNLAQVLVAGLQEILQRINRQPHSTSSVFLIQQIFCHVCIIMSSAPEVMLDSLFVVLLDLLTKLPQDSVSAPEKNMQLMFDVLGPGIELIPKESMQQTLMKRLEKRGVSG</sequence>
<dbReference type="PANTHER" id="PTHR15571:SF2">
    <property type="entry name" value="GEM-ASSOCIATED PROTEIN 4"/>
    <property type="match status" value="1"/>
</dbReference>
<dbReference type="AlphaFoldDB" id="A0ABD0LZ10"/>
<organism evidence="1 2">
    <name type="scientific">Batillaria attramentaria</name>
    <dbReference type="NCBI Taxonomy" id="370345"/>
    <lineage>
        <taxon>Eukaryota</taxon>
        <taxon>Metazoa</taxon>
        <taxon>Spiralia</taxon>
        <taxon>Lophotrochozoa</taxon>
        <taxon>Mollusca</taxon>
        <taxon>Gastropoda</taxon>
        <taxon>Caenogastropoda</taxon>
        <taxon>Sorbeoconcha</taxon>
        <taxon>Cerithioidea</taxon>
        <taxon>Batillariidae</taxon>
        <taxon>Batillaria</taxon>
    </lineage>
</organism>
<dbReference type="InterPro" id="IPR033265">
    <property type="entry name" value="GEMIN4"/>
</dbReference>
<dbReference type="PANTHER" id="PTHR15571">
    <property type="entry name" value="GEM-ASSOCIATED PROTEIN 4"/>
    <property type="match status" value="1"/>
</dbReference>
<reference evidence="1 2" key="1">
    <citation type="journal article" date="2023" name="Sci. Data">
        <title>Genome assembly of the Korean intertidal mud-creeper Batillaria attramentaria.</title>
        <authorList>
            <person name="Patra A.K."/>
            <person name="Ho P.T."/>
            <person name="Jun S."/>
            <person name="Lee S.J."/>
            <person name="Kim Y."/>
            <person name="Won Y.J."/>
        </authorList>
    </citation>
    <scope>NUCLEOTIDE SEQUENCE [LARGE SCALE GENOMIC DNA]</scope>
    <source>
        <strain evidence="1">Wonlab-2016</strain>
    </source>
</reference>
<accession>A0ABD0LZ10</accession>
<evidence type="ECO:0000313" key="1">
    <source>
        <dbReference type="EMBL" id="KAK7504391.1"/>
    </source>
</evidence>
<comment type="caution">
    <text evidence="1">The sequence shown here is derived from an EMBL/GenBank/DDBJ whole genome shotgun (WGS) entry which is preliminary data.</text>
</comment>
<proteinExistence type="predicted"/>
<name>A0ABD0LZ10_9CAEN</name>